<protein>
    <submittedName>
        <fullName evidence="7">Flagellar export chaperone FliS</fullName>
    </submittedName>
</protein>
<gene>
    <name evidence="7" type="primary">fliS</name>
    <name evidence="7" type="ORF">DI628_07320</name>
</gene>
<evidence type="ECO:0000256" key="6">
    <source>
        <dbReference type="SAM" id="MobiDB-lite"/>
    </source>
</evidence>
<dbReference type="GO" id="GO:0005829">
    <property type="term" value="C:cytosol"/>
    <property type="evidence" value="ECO:0007669"/>
    <property type="project" value="UniProtKB-SubCell"/>
</dbReference>
<dbReference type="NCBIfam" id="TIGR00208">
    <property type="entry name" value="fliS"/>
    <property type="match status" value="1"/>
</dbReference>
<evidence type="ECO:0000256" key="4">
    <source>
        <dbReference type="ARBA" id="ARBA00022795"/>
    </source>
</evidence>
<accession>A0A6N4RAJ5</accession>
<dbReference type="CDD" id="cd16098">
    <property type="entry name" value="FliS"/>
    <property type="match status" value="1"/>
</dbReference>
<proteinExistence type="inferred from homology"/>
<evidence type="ECO:0000256" key="3">
    <source>
        <dbReference type="ARBA" id="ARBA00022490"/>
    </source>
</evidence>
<dbReference type="EMBL" id="VAFM01000002">
    <property type="protein sequence ID" value="TKW60699.1"/>
    <property type="molecule type" value="Genomic_DNA"/>
</dbReference>
<keyword evidence="4" id="KW-1005">Bacterial flagellum biogenesis</keyword>
<dbReference type="Gene3D" id="1.20.120.340">
    <property type="entry name" value="Flagellar protein FliS"/>
    <property type="match status" value="1"/>
</dbReference>
<dbReference type="GO" id="GO:0071973">
    <property type="term" value="P:bacterial-type flagellum-dependent cell motility"/>
    <property type="evidence" value="ECO:0007669"/>
    <property type="project" value="TreeGrafter"/>
</dbReference>
<comment type="subcellular location">
    <subcellularLocation>
        <location evidence="1">Cytoplasm</location>
        <location evidence="1">Cytosol</location>
    </subcellularLocation>
</comment>
<dbReference type="SUPFAM" id="SSF101116">
    <property type="entry name" value="Flagellar export chaperone FliS"/>
    <property type="match status" value="1"/>
</dbReference>
<keyword evidence="5" id="KW-0143">Chaperone</keyword>
<sequence>MTYGNNHQRDTQQYLRQQIEQAGPVEQVIMLYDGVMRFMLQAKTAIENGDIQGRCNANRRAMEIVAYLIDLVNPESGGEVGKRMFGIYSGMLKRMLEIDMRNDPRVCDEMIQAMRTLRTATAQTLAEQQGLKPAVPAAGTVVSAPKPSDEELEKLRRNAVA</sequence>
<evidence type="ECO:0000313" key="8">
    <source>
        <dbReference type="Proteomes" id="UP000320948"/>
    </source>
</evidence>
<dbReference type="Proteomes" id="UP000320948">
    <property type="component" value="Unassembled WGS sequence"/>
</dbReference>
<dbReference type="GO" id="GO:0044780">
    <property type="term" value="P:bacterial-type flagellum assembly"/>
    <property type="evidence" value="ECO:0007669"/>
    <property type="project" value="InterPro"/>
</dbReference>
<keyword evidence="7" id="KW-0969">Cilium</keyword>
<evidence type="ECO:0000256" key="1">
    <source>
        <dbReference type="ARBA" id="ARBA00004514"/>
    </source>
</evidence>
<evidence type="ECO:0000256" key="5">
    <source>
        <dbReference type="ARBA" id="ARBA00023186"/>
    </source>
</evidence>
<reference evidence="7 8" key="1">
    <citation type="journal article" date="2017" name="Nat. Commun.">
        <title>In situ click chemistry generation of cyclooxygenase-2 inhibitors.</title>
        <authorList>
            <person name="Bhardwaj A."/>
            <person name="Kaur J."/>
            <person name="Wuest M."/>
            <person name="Wuest F."/>
        </authorList>
    </citation>
    <scope>NUCLEOTIDE SEQUENCE [LARGE SCALE GENOMIC DNA]</scope>
    <source>
        <strain evidence="7">S2_018_000_R2_106</strain>
    </source>
</reference>
<dbReference type="PANTHER" id="PTHR34773">
    <property type="entry name" value="FLAGELLAR SECRETION CHAPERONE FLIS"/>
    <property type="match status" value="1"/>
</dbReference>
<dbReference type="InterPro" id="IPR003713">
    <property type="entry name" value="FliS"/>
</dbReference>
<evidence type="ECO:0000256" key="2">
    <source>
        <dbReference type="ARBA" id="ARBA00008787"/>
    </source>
</evidence>
<evidence type="ECO:0000313" key="7">
    <source>
        <dbReference type="EMBL" id="TKW60699.1"/>
    </source>
</evidence>
<dbReference type="PANTHER" id="PTHR34773:SF1">
    <property type="entry name" value="FLAGELLAR SECRETION CHAPERONE FLIS"/>
    <property type="match status" value="1"/>
</dbReference>
<keyword evidence="7" id="KW-0966">Cell projection</keyword>
<feature type="compositionally biased region" description="Basic and acidic residues" evidence="6">
    <location>
        <begin position="147"/>
        <end position="161"/>
    </location>
</feature>
<dbReference type="InterPro" id="IPR036584">
    <property type="entry name" value="FliS_sf"/>
</dbReference>
<comment type="caution">
    <text evidence="7">The sequence shown here is derived from an EMBL/GenBank/DDBJ whole genome shotgun (WGS) entry which is preliminary data.</text>
</comment>
<name>A0A6N4RAJ5_BLAVI</name>
<organism evidence="7 8">
    <name type="scientific">Blastochloris viridis</name>
    <name type="common">Rhodopseudomonas viridis</name>
    <dbReference type="NCBI Taxonomy" id="1079"/>
    <lineage>
        <taxon>Bacteria</taxon>
        <taxon>Pseudomonadati</taxon>
        <taxon>Pseudomonadota</taxon>
        <taxon>Alphaproteobacteria</taxon>
        <taxon>Hyphomicrobiales</taxon>
        <taxon>Blastochloridaceae</taxon>
        <taxon>Blastochloris</taxon>
    </lineage>
</organism>
<dbReference type="Pfam" id="PF02561">
    <property type="entry name" value="FliS"/>
    <property type="match status" value="1"/>
</dbReference>
<keyword evidence="7" id="KW-0282">Flagellum</keyword>
<comment type="similarity">
    <text evidence="2">Belongs to the FliS family.</text>
</comment>
<feature type="region of interest" description="Disordered" evidence="6">
    <location>
        <begin position="138"/>
        <end position="161"/>
    </location>
</feature>
<keyword evidence="3" id="KW-0963">Cytoplasm</keyword>
<dbReference type="AlphaFoldDB" id="A0A6N4RAJ5"/>